<sequence length="141" mass="15767">MGELDDFRADTLARQTEAMRALFSGDQAPFMSMWSTRDPLSLFGAWGSCTTGSAELNRVYHWVGSRFSRCGDLSFDVEVVDIVGDLAYTVGCERFTASVDGRPAEPMTIRVTHVYRREDGIWKIVHRHGDWAPVDEGPPPP</sequence>
<evidence type="ECO:0000313" key="2">
    <source>
        <dbReference type="EMBL" id="MDA0646679.1"/>
    </source>
</evidence>
<keyword evidence="3" id="KW-1185">Reference proteome</keyword>
<proteinExistence type="predicted"/>
<protein>
    <submittedName>
        <fullName evidence="2">Nuclear transport factor 2 family protein</fullName>
    </submittedName>
</protein>
<comment type="caution">
    <text evidence="2">The sequence shown here is derived from an EMBL/GenBank/DDBJ whole genome shotgun (WGS) entry which is preliminary data.</text>
</comment>
<dbReference type="InterPro" id="IPR032710">
    <property type="entry name" value="NTF2-like_dom_sf"/>
</dbReference>
<reference evidence="2 3" key="1">
    <citation type="submission" date="2022-11" db="EMBL/GenBank/DDBJ databases">
        <title>Nonomuraea corallina sp. nov., a new species of the genus Nonomuraea isolated from sea side sediment in Thai sea.</title>
        <authorList>
            <person name="Ngamcharungchit C."/>
            <person name="Matsumoto A."/>
            <person name="Suriyachadkun C."/>
            <person name="Panbangred W."/>
            <person name="Inahashi Y."/>
            <person name="Intra B."/>
        </authorList>
    </citation>
    <scope>NUCLEOTIDE SEQUENCE [LARGE SCALE GENOMIC DNA]</scope>
    <source>
        <strain evidence="2 3">DSM 43553</strain>
    </source>
</reference>
<organism evidence="2 3">
    <name type="scientific">Nonomuraea ferruginea</name>
    <dbReference type="NCBI Taxonomy" id="46174"/>
    <lineage>
        <taxon>Bacteria</taxon>
        <taxon>Bacillati</taxon>
        <taxon>Actinomycetota</taxon>
        <taxon>Actinomycetes</taxon>
        <taxon>Streptosporangiales</taxon>
        <taxon>Streptosporangiaceae</taxon>
        <taxon>Nonomuraea</taxon>
    </lineage>
</organism>
<evidence type="ECO:0000259" key="1">
    <source>
        <dbReference type="Pfam" id="PF13474"/>
    </source>
</evidence>
<dbReference type="Proteomes" id="UP001212498">
    <property type="component" value="Unassembled WGS sequence"/>
</dbReference>
<name>A0ABT4TB87_9ACTN</name>
<dbReference type="Pfam" id="PF13474">
    <property type="entry name" value="SnoaL_3"/>
    <property type="match status" value="1"/>
</dbReference>
<evidence type="ECO:0000313" key="3">
    <source>
        <dbReference type="Proteomes" id="UP001212498"/>
    </source>
</evidence>
<accession>A0ABT4TB87</accession>
<gene>
    <name evidence="2" type="ORF">OUY24_39135</name>
</gene>
<feature type="domain" description="SnoaL-like" evidence="1">
    <location>
        <begin position="16"/>
        <end position="129"/>
    </location>
</feature>
<dbReference type="Gene3D" id="3.10.450.50">
    <property type="match status" value="1"/>
</dbReference>
<dbReference type="InterPro" id="IPR037401">
    <property type="entry name" value="SnoaL-like"/>
</dbReference>
<dbReference type="RefSeq" id="WP_271279890.1">
    <property type="nucleotide sequence ID" value="NZ_BAABFD010000018.1"/>
</dbReference>
<dbReference type="EMBL" id="JAPNUD010000216">
    <property type="protein sequence ID" value="MDA0646679.1"/>
    <property type="molecule type" value="Genomic_DNA"/>
</dbReference>
<dbReference type="SUPFAM" id="SSF54427">
    <property type="entry name" value="NTF2-like"/>
    <property type="match status" value="1"/>
</dbReference>